<feature type="region of interest" description="Disordered" evidence="2">
    <location>
        <begin position="421"/>
        <end position="476"/>
    </location>
</feature>
<keyword evidence="4" id="KW-1185">Reference proteome</keyword>
<dbReference type="InParanoid" id="A0A0D2A322"/>
<feature type="compositionally biased region" description="Low complexity" evidence="2">
    <location>
        <begin position="439"/>
        <end position="453"/>
    </location>
</feature>
<evidence type="ECO:0000313" key="4">
    <source>
        <dbReference type="Proteomes" id="UP000053259"/>
    </source>
</evidence>
<name>A0A0D2A322_9PEZI</name>
<feature type="compositionally biased region" description="Polar residues" evidence="2">
    <location>
        <begin position="135"/>
        <end position="145"/>
    </location>
</feature>
<protein>
    <submittedName>
        <fullName evidence="3">Uncharacterized protein</fullName>
    </submittedName>
</protein>
<feature type="compositionally biased region" description="Low complexity" evidence="2">
    <location>
        <begin position="22"/>
        <end position="34"/>
    </location>
</feature>
<feature type="region of interest" description="Disordered" evidence="2">
    <location>
        <begin position="1"/>
        <end position="41"/>
    </location>
</feature>
<dbReference type="RefSeq" id="XP_016210654.1">
    <property type="nucleotide sequence ID" value="XM_016361575.1"/>
</dbReference>
<evidence type="ECO:0000256" key="1">
    <source>
        <dbReference type="SAM" id="Coils"/>
    </source>
</evidence>
<keyword evidence="1" id="KW-0175">Coiled coil</keyword>
<feature type="compositionally biased region" description="Low complexity" evidence="2">
    <location>
        <begin position="1"/>
        <end position="11"/>
    </location>
</feature>
<dbReference type="GeneID" id="27315737"/>
<dbReference type="AlphaFoldDB" id="A0A0D2A322"/>
<proteinExistence type="predicted"/>
<feature type="region of interest" description="Disordered" evidence="2">
    <location>
        <begin position="116"/>
        <end position="160"/>
    </location>
</feature>
<gene>
    <name evidence="3" type="ORF">PV09_07764</name>
</gene>
<feature type="compositionally biased region" description="Low complexity" evidence="2">
    <location>
        <begin position="146"/>
        <end position="160"/>
    </location>
</feature>
<reference evidence="3 4" key="1">
    <citation type="submission" date="2015-01" db="EMBL/GenBank/DDBJ databases">
        <title>The Genome Sequence of Ochroconis gallopava CBS43764.</title>
        <authorList>
            <consortium name="The Broad Institute Genomics Platform"/>
            <person name="Cuomo C."/>
            <person name="de Hoog S."/>
            <person name="Gorbushina A."/>
            <person name="Stielow B."/>
            <person name="Teixiera M."/>
            <person name="Abouelleil A."/>
            <person name="Chapman S.B."/>
            <person name="Priest M."/>
            <person name="Young S.K."/>
            <person name="Wortman J."/>
            <person name="Nusbaum C."/>
            <person name="Birren B."/>
        </authorList>
    </citation>
    <scope>NUCLEOTIDE SEQUENCE [LARGE SCALE GENOMIC DNA]</scope>
    <source>
        <strain evidence="3 4">CBS 43764</strain>
    </source>
</reference>
<dbReference type="Proteomes" id="UP000053259">
    <property type="component" value="Unassembled WGS sequence"/>
</dbReference>
<dbReference type="VEuPathDB" id="FungiDB:PV09_07764"/>
<dbReference type="EMBL" id="KN847560">
    <property type="protein sequence ID" value="KIW00785.1"/>
    <property type="molecule type" value="Genomic_DNA"/>
</dbReference>
<dbReference type="HOGENOM" id="CLU_509108_0_0_1"/>
<feature type="region of interest" description="Disordered" evidence="2">
    <location>
        <begin position="209"/>
        <end position="251"/>
    </location>
</feature>
<organism evidence="3 4">
    <name type="scientific">Verruconis gallopava</name>
    <dbReference type="NCBI Taxonomy" id="253628"/>
    <lineage>
        <taxon>Eukaryota</taxon>
        <taxon>Fungi</taxon>
        <taxon>Dikarya</taxon>
        <taxon>Ascomycota</taxon>
        <taxon>Pezizomycotina</taxon>
        <taxon>Dothideomycetes</taxon>
        <taxon>Pleosporomycetidae</taxon>
        <taxon>Venturiales</taxon>
        <taxon>Sympoventuriaceae</taxon>
        <taxon>Verruconis</taxon>
    </lineage>
</organism>
<evidence type="ECO:0000256" key="2">
    <source>
        <dbReference type="SAM" id="MobiDB-lite"/>
    </source>
</evidence>
<dbReference type="OrthoDB" id="3937614at2759"/>
<accession>A0A0D2A322</accession>
<evidence type="ECO:0000313" key="3">
    <source>
        <dbReference type="EMBL" id="KIW00785.1"/>
    </source>
</evidence>
<sequence length="529" mass="56196">MAHAAASADSRAIPHSHANACRSSSPSSRSSSPRFNIADFERSTRLPHSALTAASSRETSYASQANIDDLDFASSSTTTTPASASTALGRTYAKGLNSSFLKRSASKLLQRRLSTSNLPITPPASQPGSGASSPTKSLASFVTGDSSNTSNTLSSSASKASVRARSASRVIFDNYFNGDSNRVHIGVLSPQQHARTYSVPVAPSFSRETLPAHEDGYEPDCETNMSTSSYTRSPPRIRPRRSPTAESGSSTTYAGKIGAWWNSTKQATLAPKSSTSASSAPSAAQDPAADDPLLSLSVTQALFPHGPVDPLNPSSFNDLLTAAEAVISTYQNAYAQRVAELSFLRSETALKQDELEECETRAQHLKMQLVDLSEQCNAQKEKADLLEGMLRDRESEAASSAAVAPDGTAICQCGSRIRLSEQEEGKASRQRRGPSSRAGSDSGFESDGDSVFSAHNEHQNDTAATAKGKMLRQSPHSSLHIANYTSHPAYSSSGNSDLRRENELLRARVLELESAVEGCLGMLSNPLAL</sequence>
<feature type="coiled-coil region" evidence="1">
    <location>
        <begin position="355"/>
        <end position="389"/>
    </location>
</feature>